<evidence type="ECO:0000313" key="2">
    <source>
        <dbReference type="Proteomes" id="UP000035170"/>
    </source>
</evidence>
<evidence type="ECO:0000313" key="1">
    <source>
        <dbReference type="EMBL" id="KLN54734.1"/>
    </source>
</evidence>
<protein>
    <submittedName>
        <fullName evidence="1">Uncharacterized protein</fullName>
    </submittedName>
</protein>
<reference evidence="1 2" key="1">
    <citation type="submission" date="2015-03" db="EMBL/GenBank/DDBJ databases">
        <title>Genome sequence of Variovorax paradoxus TBEA6.</title>
        <authorList>
            <person name="Poehlein A."/>
            <person name="Schuldes J."/>
            <person name="Wuebbeler J.H."/>
            <person name="Hiessl S."/>
            <person name="Steinbuechel A."/>
            <person name="Daniel R."/>
        </authorList>
    </citation>
    <scope>NUCLEOTIDE SEQUENCE [LARGE SCALE GENOMIC DNA]</scope>
    <source>
        <strain evidence="1 2">TBEA6</strain>
    </source>
</reference>
<comment type="caution">
    <text evidence="1">The sequence shown here is derived from an EMBL/GenBank/DDBJ whole genome shotgun (WGS) entry which is preliminary data.</text>
</comment>
<keyword evidence="2" id="KW-1185">Reference proteome</keyword>
<accession>A0A0H2LWZ9</accession>
<sequence>MAGAMRALFDMPVQLPQPLAGRYQAAFAGLFVMAPLLRRNVIEVPFVPEVGQGMVMFGRGDPAFLGTDGDARGQLARVNAVCDQLIETLATAAYVRATAQYDFAASDYDTVMAMRRTVNAQCTRLLVEASTQQAPGALPITEWHTSVAALQTAALKDMQARSRSVVRLTDYTPKAWQPVWYISYFLYGTAAYADEILALNPHIEHPLLVPPGQALRVMRHD</sequence>
<name>A0A0H2LWZ9_VARPD</name>
<proteinExistence type="predicted"/>
<organism evidence="1 2">
    <name type="scientific">Variovorax paradoxus</name>
    <dbReference type="NCBI Taxonomy" id="34073"/>
    <lineage>
        <taxon>Bacteria</taxon>
        <taxon>Pseudomonadati</taxon>
        <taxon>Pseudomonadota</taxon>
        <taxon>Betaproteobacteria</taxon>
        <taxon>Burkholderiales</taxon>
        <taxon>Comamonadaceae</taxon>
        <taxon>Variovorax</taxon>
    </lineage>
</organism>
<dbReference type="EMBL" id="JZWI01000021">
    <property type="protein sequence ID" value="KLN54734.1"/>
    <property type="molecule type" value="Genomic_DNA"/>
</dbReference>
<dbReference type="AlphaFoldDB" id="A0A0H2LWZ9"/>
<dbReference type="Proteomes" id="UP000035170">
    <property type="component" value="Unassembled WGS sequence"/>
</dbReference>
<dbReference type="PATRIC" id="fig|34073.19.peg.4134"/>
<gene>
    <name evidence="1" type="ORF">VPARA_40380</name>
</gene>